<dbReference type="RefSeq" id="WP_190851999.1">
    <property type="nucleotide sequence ID" value="NZ_AP023440.1"/>
</dbReference>
<proteinExistence type="predicted"/>
<reference evidence="2 3" key="1">
    <citation type="journal article" date="2014" name="Int. J. Syst. Evol. Microbiol.">
        <title>Complete genome sequence of Corynebacterium casei LMG S-19264T (=DSM 44701T), isolated from a smear-ripened cheese.</title>
        <authorList>
            <consortium name="US DOE Joint Genome Institute (JGI-PGF)"/>
            <person name="Walter F."/>
            <person name="Albersmeier A."/>
            <person name="Kalinowski J."/>
            <person name="Ruckert C."/>
        </authorList>
    </citation>
    <scope>NUCLEOTIDE SEQUENCE [LARGE SCALE GENOMIC DNA]</scope>
    <source>
        <strain evidence="2 3">JCM 4677</strain>
    </source>
</reference>
<feature type="region of interest" description="Disordered" evidence="1">
    <location>
        <begin position="99"/>
        <end position="121"/>
    </location>
</feature>
<dbReference type="Proteomes" id="UP000516444">
    <property type="component" value="Chromosome"/>
</dbReference>
<accession>A0A7G1P7Y4</accession>
<evidence type="ECO:0000313" key="3">
    <source>
        <dbReference type="Proteomes" id="UP000516444"/>
    </source>
</evidence>
<gene>
    <name evidence="2" type="ORF">GCM10017557_48130</name>
</gene>
<dbReference type="KEGG" id="sgm:GCM10017557_48130"/>
<evidence type="ECO:0000313" key="2">
    <source>
        <dbReference type="EMBL" id="BCL29954.1"/>
    </source>
</evidence>
<sequence>MTAEFVLQLDEGMLDYFREMASEMVERFGISRAEAVARINERYGEMEVSAYPDLMCHELPEFWAYGAYYQRDEKGRLPTGDADDDAAIDFTKLSIHPLPSKDSPVWTLKGEQGEQGGRDDG</sequence>
<protein>
    <submittedName>
        <fullName evidence="2">Uncharacterized protein</fullName>
    </submittedName>
</protein>
<name>A0A7G1P7Y4_9ACTN</name>
<dbReference type="EMBL" id="AP023440">
    <property type="protein sequence ID" value="BCL29954.1"/>
    <property type="molecule type" value="Genomic_DNA"/>
</dbReference>
<keyword evidence="3" id="KW-1185">Reference proteome</keyword>
<dbReference type="AlphaFoldDB" id="A0A7G1P7Y4"/>
<organism evidence="2 3">
    <name type="scientific">Streptomyces aurantiacus</name>
    <dbReference type="NCBI Taxonomy" id="47760"/>
    <lineage>
        <taxon>Bacteria</taxon>
        <taxon>Bacillati</taxon>
        <taxon>Actinomycetota</taxon>
        <taxon>Actinomycetes</taxon>
        <taxon>Kitasatosporales</taxon>
        <taxon>Streptomycetaceae</taxon>
        <taxon>Streptomyces</taxon>
        <taxon>Streptomyces aurantiacus group</taxon>
    </lineage>
</organism>
<evidence type="ECO:0000256" key="1">
    <source>
        <dbReference type="SAM" id="MobiDB-lite"/>
    </source>
</evidence>